<reference evidence="4" key="1">
    <citation type="journal article" date="2016" name="Front. Microbiol.">
        <title>Genome Sequence of the Piezophilic, Mesophilic Sulfate-Reducing Bacterium Desulfovibrio indicus J2T.</title>
        <authorList>
            <person name="Cao J."/>
            <person name="Maignien L."/>
            <person name="Shao Z."/>
            <person name="Alain K."/>
            <person name="Jebbar M."/>
        </authorList>
    </citation>
    <scope>NUCLEOTIDE SEQUENCE</scope>
    <source>
        <strain evidence="4">DSM 21893</strain>
    </source>
</reference>
<dbReference type="EMBL" id="BPQF01000011">
    <property type="protein sequence ID" value="GJD39834.1"/>
    <property type="molecule type" value="Genomic_DNA"/>
</dbReference>
<dbReference type="Proteomes" id="UP001055307">
    <property type="component" value="Unassembled WGS sequence"/>
</dbReference>
<feature type="region of interest" description="Disordered" evidence="1">
    <location>
        <begin position="96"/>
        <end position="120"/>
    </location>
</feature>
<feature type="transmembrane region" description="Helical" evidence="2">
    <location>
        <begin position="9"/>
        <end position="29"/>
    </location>
</feature>
<reference evidence="3" key="2">
    <citation type="submission" date="2019-12" db="EMBL/GenBank/DDBJ databases">
        <authorList>
            <person name="Cremers G."/>
        </authorList>
    </citation>
    <scope>NUCLEOTIDE SEQUENCE</scope>
    <source>
        <strain evidence="3">Mbul2</strain>
    </source>
</reference>
<keyword evidence="2" id="KW-0472">Membrane</keyword>
<reference evidence="4" key="3">
    <citation type="submission" date="2021-08" db="EMBL/GenBank/DDBJ databases">
        <authorList>
            <person name="Tani A."/>
            <person name="Ola A."/>
            <person name="Ogura Y."/>
            <person name="Katsura K."/>
            <person name="Hayashi T."/>
        </authorList>
    </citation>
    <scope>NUCLEOTIDE SEQUENCE</scope>
    <source>
        <strain evidence="4">DSM 21893</strain>
    </source>
</reference>
<gene>
    <name evidence="3" type="ORF">MBLL_03974</name>
    <name evidence="4" type="ORF">OICFNHDK_2298</name>
</gene>
<evidence type="ECO:0000256" key="1">
    <source>
        <dbReference type="SAM" id="MobiDB-lite"/>
    </source>
</evidence>
<keyword evidence="5" id="KW-1185">Reference proteome</keyword>
<dbReference type="EMBL" id="LR743511">
    <property type="protein sequence ID" value="CAA2144853.1"/>
    <property type="molecule type" value="Genomic_DNA"/>
</dbReference>
<evidence type="ECO:0000313" key="4">
    <source>
        <dbReference type="EMBL" id="GJD39834.1"/>
    </source>
</evidence>
<evidence type="ECO:0000313" key="5">
    <source>
        <dbReference type="Proteomes" id="UP001055307"/>
    </source>
</evidence>
<keyword evidence="2" id="KW-0812">Transmembrane</keyword>
<keyword evidence="2" id="KW-1133">Transmembrane helix</keyword>
<evidence type="ECO:0008006" key="6">
    <source>
        <dbReference type="Google" id="ProtNLM"/>
    </source>
</evidence>
<accession>A0A679K8H8</accession>
<protein>
    <recommendedName>
        <fullName evidence="6">DUF2946 domain-containing protein</fullName>
    </recommendedName>
</protein>
<organism evidence="3">
    <name type="scientific">Methylobacterium bullatum</name>
    <dbReference type="NCBI Taxonomy" id="570505"/>
    <lineage>
        <taxon>Bacteria</taxon>
        <taxon>Pseudomonadati</taxon>
        <taxon>Pseudomonadota</taxon>
        <taxon>Alphaproteobacteria</taxon>
        <taxon>Hyphomicrobiales</taxon>
        <taxon>Methylobacteriaceae</taxon>
        <taxon>Methylobacterium</taxon>
    </lineage>
</organism>
<evidence type="ECO:0000256" key="2">
    <source>
        <dbReference type="SAM" id="Phobius"/>
    </source>
</evidence>
<name>A0A679K8H8_9HYPH</name>
<proteinExistence type="predicted"/>
<dbReference type="RefSeq" id="WP_056146755.1">
    <property type="nucleotide sequence ID" value="NZ_BPQF01000011.1"/>
</dbReference>
<evidence type="ECO:0000313" key="3">
    <source>
        <dbReference type="EMBL" id="CAA2144853.1"/>
    </source>
</evidence>
<sequence>MRKLSPGTAGLRAIIAVIALYGLCLQAFLVTMTPPAQAGWESALCGHDAAGDPADASPACAHACCTAAHAGPQAPGQDTAFETVVWQARPAPLAPRADVAVPAARAPPDQSIGSRGPPSA</sequence>
<feature type="compositionally biased region" description="Low complexity" evidence="1">
    <location>
        <begin position="96"/>
        <end position="109"/>
    </location>
</feature>
<dbReference type="AlphaFoldDB" id="A0A679K8H8"/>